<dbReference type="RefSeq" id="WP_012233107.1">
    <property type="nucleotide sequence ID" value="NC_010162.1"/>
</dbReference>
<reference evidence="1 2" key="1">
    <citation type="journal article" date="2007" name="Nat. Biotechnol.">
        <title>Complete genome sequence of the myxobacterium Sorangium cellulosum.</title>
        <authorList>
            <person name="Schneiker S."/>
            <person name="Perlova O."/>
            <person name="Kaiser O."/>
            <person name="Gerth K."/>
            <person name="Alici A."/>
            <person name="Altmeyer M.O."/>
            <person name="Bartels D."/>
            <person name="Bekel T."/>
            <person name="Beyer S."/>
            <person name="Bode E."/>
            <person name="Bode H.B."/>
            <person name="Bolten C.J."/>
            <person name="Choudhuri J.V."/>
            <person name="Doss S."/>
            <person name="Elnakady Y.A."/>
            <person name="Frank B."/>
            <person name="Gaigalat L."/>
            <person name="Goesmann A."/>
            <person name="Groeger C."/>
            <person name="Gross F."/>
            <person name="Jelsbak L."/>
            <person name="Jelsbak L."/>
            <person name="Kalinowski J."/>
            <person name="Kegler C."/>
            <person name="Knauber T."/>
            <person name="Konietzny S."/>
            <person name="Kopp M."/>
            <person name="Krause L."/>
            <person name="Krug D."/>
            <person name="Linke B."/>
            <person name="Mahmud T."/>
            <person name="Martinez-Arias R."/>
            <person name="McHardy A.C."/>
            <person name="Merai M."/>
            <person name="Meyer F."/>
            <person name="Mormann S."/>
            <person name="Munoz-Dorado J."/>
            <person name="Perez J."/>
            <person name="Pradella S."/>
            <person name="Rachid S."/>
            <person name="Raddatz G."/>
            <person name="Rosenau F."/>
            <person name="Rueckert C."/>
            <person name="Sasse F."/>
            <person name="Scharfe M."/>
            <person name="Schuster S.C."/>
            <person name="Suen G."/>
            <person name="Treuner-Lange A."/>
            <person name="Velicer G.J."/>
            <person name="Vorholter F.-J."/>
            <person name="Weissman K.J."/>
            <person name="Welch R.D."/>
            <person name="Wenzel S.C."/>
            <person name="Whitworth D.E."/>
            <person name="Wilhelm S."/>
            <person name="Wittmann C."/>
            <person name="Bloecker H."/>
            <person name="Puehler A."/>
            <person name="Mueller R."/>
        </authorList>
    </citation>
    <scope>NUCLEOTIDE SEQUENCE [LARGE SCALE GENOMIC DNA]</scope>
    <source>
        <strain evidence="2">So ce56</strain>
    </source>
</reference>
<dbReference type="HOGENOM" id="CLU_1561866_0_0_7"/>
<accession>A9GUJ3</accession>
<evidence type="ECO:0000313" key="2">
    <source>
        <dbReference type="Proteomes" id="UP000002139"/>
    </source>
</evidence>
<sequence length="171" mass="18726">MATIEAFIPTVVLFETITDVARSHRAHLVLQRFEGAHGGAALSVVEASPLAAHEYLSGGYQLVYLASRRAPAGEQDWGFFDREAANLLEFAGARQRGQDLEQVTIRQVAKKTNVAPLFAATRAAIVASCKRGMRLNGRLYPKIFYAKELEAGSFQLWVDIETKTLSAEMAG</sequence>
<dbReference type="KEGG" id="scl:sce0472"/>
<dbReference type="AlphaFoldDB" id="A9GUJ3"/>
<name>A9GUJ3_SORC5</name>
<organism evidence="1 2">
    <name type="scientific">Sorangium cellulosum (strain So ce56)</name>
    <name type="common">Polyangium cellulosum (strain So ce56)</name>
    <dbReference type="NCBI Taxonomy" id="448385"/>
    <lineage>
        <taxon>Bacteria</taxon>
        <taxon>Pseudomonadati</taxon>
        <taxon>Myxococcota</taxon>
        <taxon>Polyangia</taxon>
        <taxon>Polyangiales</taxon>
        <taxon>Polyangiaceae</taxon>
        <taxon>Sorangium</taxon>
    </lineage>
</organism>
<keyword evidence="2" id="KW-1185">Reference proteome</keyword>
<evidence type="ECO:0000313" key="1">
    <source>
        <dbReference type="EMBL" id="CAN90629.1"/>
    </source>
</evidence>
<dbReference type="BioCyc" id="SCEL448385:SCE_RS02475-MONOMER"/>
<dbReference type="Proteomes" id="UP000002139">
    <property type="component" value="Chromosome"/>
</dbReference>
<proteinExistence type="predicted"/>
<dbReference type="OrthoDB" id="9833056at2"/>
<protein>
    <submittedName>
        <fullName evidence="1">Uncharacterized protein</fullName>
    </submittedName>
</protein>
<gene>
    <name evidence="1" type="ordered locus">sce0472</name>
</gene>
<dbReference type="EMBL" id="AM746676">
    <property type="protein sequence ID" value="CAN90629.1"/>
    <property type="molecule type" value="Genomic_DNA"/>
</dbReference>